<sequence length="222" mass="25111">MQSPPLTSNFQKRFCRRRDISTPGLTNERIQLHTHARSNRHNGKESRQPKVGAMSMIGSVPPSLRSHPFWSRTHTWPPLTSLFRLPTCCILLLLDPALLFARLFCIICKCNPQSLPPSHSPSMYVHTLVHLAVLRRPAPVSTMDQRRKGDTASRRGSRSAVYLSSPVSLRQYLCSSVPCPSYSHAIPIPIPIRNSHTHTLTPTQARQHSRQYRPQISRGCQV</sequence>
<feature type="region of interest" description="Disordered" evidence="1">
    <location>
        <begin position="200"/>
        <end position="222"/>
    </location>
</feature>
<evidence type="ECO:0000256" key="1">
    <source>
        <dbReference type="SAM" id="MobiDB-lite"/>
    </source>
</evidence>
<keyword evidence="3" id="KW-1185">Reference proteome</keyword>
<dbReference type="EMBL" id="KZ678401">
    <property type="protein sequence ID" value="PSR94169.1"/>
    <property type="molecule type" value="Genomic_DNA"/>
</dbReference>
<dbReference type="AlphaFoldDB" id="A0A2T3AEN5"/>
<gene>
    <name evidence="2" type="ORF">BD289DRAFT_158978</name>
</gene>
<accession>A0A2T3AEN5</accession>
<dbReference type="Proteomes" id="UP000241462">
    <property type="component" value="Unassembled WGS sequence"/>
</dbReference>
<reference evidence="2 3" key="1">
    <citation type="journal article" date="2018" name="Mycol. Prog.">
        <title>Coniella lustricola, a new species from submerged detritus.</title>
        <authorList>
            <person name="Raudabaugh D.B."/>
            <person name="Iturriaga T."/>
            <person name="Carver A."/>
            <person name="Mondo S."/>
            <person name="Pangilinan J."/>
            <person name="Lipzen A."/>
            <person name="He G."/>
            <person name="Amirebrahimi M."/>
            <person name="Grigoriev I.V."/>
            <person name="Miller A.N."/>
        </authorList>
    </citation>
    <scope>NUCLEOTIDE SEQUENCE [LARGE SCALE GENOMIC DNA]</scope>
    <source>
        <strain evidence="2 3">B22-T-1</strain>
    </source>
</reference>
<name>A0A2T3AEN5_9PEZI</name>
<dbReference type="InParanoid" id="A0A2T3AEN5"/>
<evidence type="ECO:0000313" key="3">
    <source>
        <dbReference type="Proteomes" id="UP000241462"/>
    </source>
</evidence>
<evidence type="ECO:0000313" key="2">
    <source>
        <dbReference type="EMBL" id="PSR94169.1"/>
    </source>
</evidence>
<protein>
    <submittedName>
        <fullName evidence="2">Uncharacterized protein</fullName>
    </submittedName>
</protein>
<organism evidence="2 3">
    <name type="scientific">Coniella lustricola</name>
    <dbReference type="NCBI Taxonomy" id="2025994"/>
    <lineage>
        <taxon>Eukaryota</taxon>
        <taxon>Fungi</taxon>
        <taxon>Dikarya</taxon>
        <taxon>Ascomycota</taxon>
        <taxon>Pezizomycotina</taxon>
        <taxon>Sordariomycetes</taxon>
        <taxon>Sordariomycetidae</taxon>
        <taxon>Diaporthales</taxon>
        <taxon>Schizoparmaceae</taxon>
        <taxon>Coniella</taxon>
    </lineage>
</organism>
<proteinExistence type="predicted"/>